<dbReference type="GO" id="GO:0004828">
    <property type="term" value="F:serine-tRNA ligase activity"/>
    <property type="evidence" value="ECO:0007669"/>
    <property type="project" value="UniProtKB-UniRule"/>
</dbReference>
<dbReference type="Pfam" id="PF02403">
    <property type="entry name" value="Seryl_tRNA_N"/>
    <property type="match status" value="1"/>
</dbReference>
<evidence type="ECO:0000256" key="10">
    <source>
        <dbReference type="PIRSR" id="PIRSR001529-2"/>
    </source>
</evidence>
<dbReference type="AlphaFoldDB" id="A0A9D2CGF0"/>
<feature type="site" description="Important for serine binding" evidence="9">
    <location>
        <position position="386"/>
    </location>
</feature>
<dbReference type="PROSITE" id="PS50862">
    <property type="entry name" value="AA_TRNA_LIGASE_II"/>
    <property type="match status" value="1"/>
</dbReference>
<feature type="binding site" evidence="9">
    <location>
        <position position="265"/>
    </location>
    <ligand>
        <name>L-serine</name>
        <dbReference type="ChEBI" id="CHEBI:33384"/>
    </ligand>
</feature>
<keyword evidence="4" id="KW-0547">Nucleotide-binding</keyword>
<proteinExistence type="predicted"/>
<dbReference type="InterPro" id="IPR010978">
    <property type="entry name" value="tRNA-bd_arm"/>
</dbReference>
<feature type="binding site" evidence="9">
    <location>
        <position position="234"/>
    </location>
    <ligand>
        <name>L-serine</name>
        <dbReference type="ChEBI" id="CHEBI:33384"/>
    </ligand>
</feature>
<accession>A0A9D2CGF0</accession>
<feature type="binding site" evidence="10">
    <location>
        <begin position="265"/>
        <end position="267"/>
    </location>
    <ligand>
        <name>ATP</name>
        <dbReference type="ChEBI" id="CHEBI:30616"/>
    </ligand>
</feature>
<keyword evidence="7" id="KW-0030">Aminoacyl-tRNA synthetase</keyword>
<dbReference type="GO" id="GO:0006434">
    <property type="term" value="P:seryl-tRNA aminoacylation"/>
    <property type="evidence" value="ECO:0007669"/>
    <property type="project" value="UniProtKB-UniRule"/>
</dbReference>
<dbReference type="InterPro" id="IPR015866">
    <property type="entry name" value="Ser-tRNA-synth_1_N"/>
</dbReference>
<evidence type="ECO:0000256" key="6">
    <source>
        <dbReference type="ARBA" id="ARBA00022917"/>
    </source>
</evidence>
<evidence type="ECO:0000256" key="2">
    <source>
        <dbReference type="ARBA" id="ARBA00022490"/>
    </source>
</evidence>
<reference evidence="13" key="1">
    <citation type="journal article" date="2021" name="PeerJ">
        <title>Extensive microbial diversity within the chicken gut microbiome revealed by metagenomics and culture.</title>
        <authorList>
            <person name="Gilroy R."/>
            <person name="Ravi A."/>
            <person name="Getino M."/>
            <person name="Pursley I."/>
            <person name="Horton D.L."/>
            <person name="Alikhan N.F."/>
            <person name="Baker D."/>
            <person name="Gharbi K."/>
            <person name="Hall N."/>
            <person name="Watson M."/>
            <person name="Adriaenssens E.M."/>
            <person name="Foster-Nyarko E."/>
            <person name="Jarju S."/>
            <person name="Secka A."/>
            <person name="Antonio M."/>
            <person name="Oren A."/>
            <person name="Chaudhuri R.R."/>
            <person name="La Ragione R."/>
            <person name="Hildebrand F."/>
            <person name="Pallen M.J."/>
        </authorList>
    </citation>
    <scope>NUCLEOTIDE SEQUENCE</scope>
    <source>
        <strain evidence="13">CHK199-9574</strain>
    </source>
</reference>
<dbReference type="GO" id="GO:0005524">
    <property type="term" value="F:ATP binding"/>
    <property type="evidence" value="ECO:0007669"/>
    <property type="project" value="UniProtKB-KW"/>
</dbReference>
<keyword evidence="6" id="KW-0648">Protein biosynthesis</keyword>
<dbReference type="SUPFAM" id="SSF55681">
    <property type="entry name" value="Class II aaRS and biotin synthetases"/>
    <property type="match status" value="1"/>
</dbReference>
<feature type="coiled-coil region" evidence="11">
    <location>
        <begin position="40"/>
        <end position="100"/>
    </location>
</feature>
<evidence type="ECO:0000256" key="1">
    <source>
        <dbReference type="ARBA" id="ARBA00012840"/>
    </source>
</evidence>
<dbReference type="Gene3D" id="1.10.287.40">
    <property type="entry name" value="Serine-tRNA synthetase, tRNA binding domain"/>
    <property type="match status" value="1"/>
</dbReference>
<feature type="binding site" evidence="10">
    <location>
        <begin position="352"/>
        <end position="355"/>
    </location>
    <ligand>
        <name>ATP</name>
        <dbReference type="ChEBI" id="CHEBI:30616"/>
    </ligand>
</feature>
<dbReference type="EMBL" id="DXCO01000035">
    <property type="protein sequence ID" value="HIY78465.1"/>
    <property type="molecule type" value="Genomic_DNA"/>
</dbReference>
<evidence type="ECO:0000256" key="11">
    <source>
        <dbReference type="SAM" id="Coils"/>
    </source>
</evidence>
<dbReference type="SUPFAM" id="SSF46589">
    <property type="entry name" value="tRNA-binding arm"/>
    <property type="match status" value="1"/>
</dbReference>
<keyword evidence="5 10" id="KW-0067">ATP-binding</keyword>
<evidence type="ECO:0000259" key="12">
    <source>
        <dbReference type="PROSITE" id="PS50862"/>
    </source>
</evidence>
<dbReference type="InterPro" id="IPR045864">
    <property type="entry name" value="aa-tRNA-synth_II/BPL/LPL"/>
</dbReference>
<comment type="caution">
    <text evidence="13">The sequence shown here is derived from an EMBL/GenBank/DDBJ whole genome shotgun (WGS) entry which is preliminary data.</text>
</comment>
<gene>
    <name evidence="13" type="primary">serS</name>
    <name evidence="13" type="ORF">H9728_05410</name>
</gene>
<dbReference type="GO" id="GO:0140096">
    <property type="term" value="F:catalytic activity, acting on a protein"/>
    <property type="evidence" value="ECO:0007669"/>
    <property type="project" value="UniProtKB-ARBA"/>
</dbReference>
<evidence type="ECO:0000256" key="3">
    <source>
        <dbReference type="ARBA" id="ARBA00022598"/>
    </source>
</evidence>
<evidence type="ECO:0000256" key="5">
    <source>
        <dbReference type="ARBA" id="ARBA00022840"/>
    </source>
</evidence>
<dbReference type="GO" id="GO:0016740">
    <property type="term" value="F:transferase activity"/>
    <property type="evidence" value="ECO:0007669"/>
    <property type="project" value="UniProtKB-ARBA"/>
</dbReference>
<protein>
    <recommendedName>
        <fullName evidence="1 8">Serine--tRNA ligase</fullName>
        <ecNumber evidence="1 8">6.1.1.11</ecNumber>
    </recommendedName>
</protein>
<feature type="domain" description="Aminoacyl-transfer RNA synthetases class-II family profile" evidence="12">
    <location>
        <begin position="143"/>
        <end position="411"/>
    </location>
</feature>
<feature type="binding site" evidence="9">
    <location>
        <position position="288"/>
    </location>
    <ligand>
        <name>L-serine</name>
        <dbReference type="ChEBI" id="CHEBI:33384"/>
    </ligand>
</feature>
<feature type="binding site" evidence="9">
    <location>
        <position position="384"/>
    </location>
    <ligand>
        <name>L-serine</name>
        <dbReference type="ChEBI" id="CHEBI:33384"/>
    </ligand>
</feature>
<dbReference type="PRINTS" id="PR00981">
    <property type="entry name" value="TRNASYNTHSER"/>
</dbReference>
<dbReference type="InterPro" id="IPR006195">
    <property type="entry name" value="aa-tRNA-synth_II"/>
</dbReference>
<dbReference type="Proteomes" id="UP000824135">
    <property type="component" value="Unassembled WGS sequence"/>
</dbReference>
<dbReference type="PIRSF" id="PIRSF001529">
    <property type="entry name" value="Ser-tRNA-synth_IIa"/>
    <property type="match status" value="1"/>
</dbReference>
<dbReference type="GO" id="GO:0005737">
    <property type="term" value="C:cytoplasm"/>
    <property type="evidence" value="ECO:0007669"/>
    <property type="project" value="UniProtKB-UniRule"/>
</dbReference>
<dbReference type="InterPro" id="IPR042103">
    <property type="entry name" value="SerRS_1_N_sf"/>
</dbReference>
<keyword evidence="3 13" id="KW-0436">Ligase</keyword>
<sequence>MIDINLLRNNPDLVRENIRKKFQDKKLPLVDEILGLDAKKRELQKEGDALRAKRNAVSAEIGKFMKEKRKEDAEKAKAEVVAVNERIAEIEREAEEVSSRLKQDMMSIPNIIADDVPIGKDDSQNVERRRFLEPAEKPFEVPYHMDILDKLGGIDIDSARRTSGQGFYYLIGDVARLHSAVLTYARDFMIDKGFTYVIPPFMIRSDVVSGVMSFEEMDGMMYKIEGEDLYLIGTSEHSMIGRFMNTVLDADALPLTLTSYSPCFRKEKGAHGIEERGIYRIHQFEKQEMIVICKPEESSDWFEKLYSYTVELFVSMNIPVRTLECCSGDLADLKYKSIDVEAWSPRQKKYFEVGSCSNLTDAQARRLGIRYKTEKGNVFAHTLNNTVVAPPRMLIALLENHLNEDGSVNIPEVLQKYMGGKSIILPKK</sequence>
<dbReference type="PANTHER" id="PTHR11778">
    <property type="entry name" value="SERYL-TRNA SYNTHETASE"/>
    <property type="match status" value="1"/>
</dbReference>
<dbReference type="InterPro" id="IPR002317">
    <property type="entry name" value="Ser-tRNA-ligase_type_1"/>
</dbReference>
<evidence type="ECO:0000256" key="7">
    <source>
        <dbReference type="ARBA" id="ARBA00023146"/>
    </source>
</evidence>
<dbReference type="Gene3D" id="3.30.930.10">
    <property type="entry name" value="Bira Bifunctional Protein, Domain 2"/>
    <property type="match status" value="1"/>
</dbReference>
<dbReference type="InterPro" id="IPR002314">
    <property type="entry name" value="aa-tRNA-synt_IIb"/>
</dbReference>
<evidence type="ECO:0000313" key="13">
    <source>
        <dbReference type="EMBL" id="HIY78465.1"/>
    </source>
</evidence>
<name>A0A9D2CGF0_9FIRM</name>
<keyword evidence="11" id="KW-0175">Coiled coil</keyword>
<evidence type="ECO:0000256" key="9">
    <source>
        <dbReference type="PIRSR" id="PIRSR001529-1"/>
    </source>
</evidence>
<evidence type="ECO:0000256" key="8">
    <source>
        <dbReference type="NCBIfam" id="TIGR00414"/>
    </source>
</evidence>
<evidence type="ECO:0000313" key="14">
    <source>
        <dbReference type="Proteomes" id="UP000824135"/>
    </source>
</evidence>
<dbReference type="NCBIfam" id="TIGR00414">
    <property type="entry name" value="serS"/>
    <property type="match status" value="1"/>
</dbReference>
<evidence type="ECO:0000256" key="4">
    <source>
        <dbReference type="ARBA" id="ARBA00022741"/>
    </source>
</evidence>
<reference evidence="13" key="2">
    <citation type="submission" date="2021-04" db="EMBL/GenBank/DDBJ databases">
        <authorList>
            <person name="Gilroy R."/>
        </authorList>
    </citation>
    <scope>NUCLEOTIDE SEQUENCE</scope>
    <source>
        <strain evidence="13">CHK199-9574</strain>
    </source>
</reference>
<keyword evidence="2" id="KW-0963">Cytoplasm</keyword>
<dbReference type="EC" id="6.1.1.11" evidence="1 8"/>
<dbReference type="Pfam" id="PF00587">
    <property type="entry name" value="tRNA-synt_2b"/>
    <property type="match status" value="1"/>
</dbReference>
<organism evidence="13 14">
    <name type="scientific">Candidatus Borkfalkia excrementavium</name>
    <dbReference type="NCBI Taxonomy" id="2838505"/>
    <lineage>
        <taxon>Bacteria</taxon>
        <taxon>Bacillati</taxon>
        <taxon>Bacillota</taxon>
        <taxon>Clostridia</taxon>
        <taxon>Christensenellales</taxon>
        <taxon>Christensenellaceae</taxon>
        <taxon>Candidatus Borkfalkia</taxon>
    </lineage>
</organism>